<evidence type="ECO:0000313" key="2">
    <source>
        <dbReference type="EMBL" id="KAJ8711220.1"/>
    </source>
</evidence>
<proteinExistence type="predicted"/>
<gene>
    <name evidence="2" type="ORF">PYW07_008462</name>
</gene>
<evidence type="ECO:0000313" key="3">
    <source>
        <dbReference type="Proteomes" id="UP001231518"/>
    </source>
</evidence>
<keyword evidence="3" id="KW-1185">Reference proteome</keyword>
<sequence>MTSDMDKDKPKPPIIRRPDVLKKLNADSLFMIERGLLGDLPDKLKPPPIVPSRAQSQELAVAKPSGLLSACLPIPDSPVSERRSSSDEDDISSSPLKKSFSFRDRLSRISFFNKDKDKEKEKPKWKTIVEEEKYEHPKNLGAPKVPPKRSDTKAEQDYKANKRFWFFRSKELSEKREKGHRPVYTRSKSFEFLPRAAIEEEDEELSPRIKKNSSSYVFGSSDTMGDAWTSNESLEYIANIYHDSDDGVCLKSIKELASDLSHHNSSTSIPTSGSSVNATSILKTASVENVFDDFKKAVELFSETYLSDCETYTKSKDLTIKQKRKSSSFATLPSPKVVQVNKVSEASEDFKKELSRVLSIKREVRTARRGSVTDWFVLEDKGAVRPCSASVSESNKYRRGKKKDVNRVRRISSTKYVSGPFYLIDSNVLHYDKHV</sequence>
<reference evidence="2" key="1">
    <citation type="submission" date="2023-03" db="EMBL/GenBank/DDBJ databases">
        <title>Chromosome-level genomes of two armyworms, Mythimna separata and Mythimna loreyi, provide insights into the biosynthesis and reception of sex pheromones.</title>
        <authorList>
            <person name="Zhao H."/>
        </authorList>
    </citation>
    <scope>NUCLEOTIDE SEQUENCE</scope>
    <source>
        <strain evidence="2">BeijingLab</strain>
        <tissue evidence="2">Pupa</tissue>
    </source>
</reference>
<accession>A0AAD7YCS2</accession>
<dbReference type="EMBL" id="JARGEI010000022">
    <property type="protein sequence ID" value="KAJ8711220.1"/>
    <property type="molecule type" value="Genomic_DNA"/>
</dbReference>
<protein>
    <submittedName>
        <fullName evidence="2">Uncharacterized protein</fullName>
    </submittedName>
</protein>
<feature type="compositionally biased region" description="Basic and acidic residues" evidence="1">
    <location>
        <begin position="116"/>
        <end position="138"/>
    </location>
</feature>
<evidence type="ECO:0000256" key="1">
    <source>
        <dbReference type="SAM" id="MobiDB-lite"/>
    </source>
</evidence>
<dbReference type="AlphaFoldDB" id="A0AAD7YCS2"/>
<dbReference type="Proteomes" id="UP001231518">
    <property type="component" value="Chromosome 21"/>
</dbReference>
<organism evidence="2 3">
    <name type="scientific">Mythimna separata</name>
    <name type="common">Oriental armyworm</name>
    <name type="synonym">Pseudaletia separata</name>
    <dbReference type="NCBI Taxonomy" id="271217"/>
    <lineage>
        <taxon>Eukaryota</taxon>
        <taxon>Metazoa</taxon>
        <taxon>Ecdysozoa</taxon>
        <taxon>Arthropoda</taxon>
        <taxon>Hexapoda</taxon>
        <taxon>Insecta</taxon>
        <taxon>Pterygota</taxon>
        <taxon>Neoptera</taxon>
        <taxon>Endopterygota</taxon>
        <taxon>Lepidoptera</taxon>
        <taxon>Glossata</taxon>
        <taxon>Ditrysia</taxon>
        <taxon>Noctuoidea</taxon>
        <taxon>Noctuidae</taxon>
        <taxon>Noctuinae</taxon>
        <taxon>Hadenini</taxon>
        <taxon>Mythimna</taxon>
    </lineage>
</organism>
<feature type="region of interest" description="Disordered" evidence="1">
    <location>
        <begin position="38"/>
        <end position="57"/>
    </location>
</feature>
<comment type="caution">
    <text evidence="2">The sequence shown here is derived from an EMBL/GenBank/DDBJ whole genome shotgun (WGS) entry which is preliminary data.</text>
</comment>
<feature type="region of interest" description="Disordered" evidence="1">
    <location>
        <begin position="72"/>
        <end position="96"/>
    </location>
</feature>
<feature type="region of interest" description="Disordered" evidence="1">
    <location>
        <begin position="116"/>
        <end position="153"/>
    </location>
</feature>
<name>A0AAD7YCS2_MYTSE</name>